<feature type="compositionally biased region" description="Basic and acidic residues" evidence="1">
    <location>
        <begin position="67"/>
        <end position="88"/>
    </location>
</feature>
<reference evidence="2" key="1">
    <citation type="submission" date="2023-06" db="EMBL/GenBank/DDBJ databases">
        <title>Male Hemibagrus guttatus genome.</title>
        <authorList>
            <person name="Bian C."/>
        </authorList>
    </citation>
    <scope>NUCLEOTIDE SEQUENCE</scope>
    <source>
        <strain evidence="2">Male_cb2023</strain>
        <tissue evidence="2">Muscle</tissue>
    </source>
</reference>
<name>A0AAE0R994_9TELE</name>
<gene>
    <name evidence="2" type="ORF">QTP70_016096</name>
</gene>
<sequence>AAPDAPNPSPSHKVRSSDGSWGGARNVERPVGGARSRARHLGGEREAKARRVGGSEDQGEASGGNEDQGKVRGGSEKQERDKWGEQRTRRQGQRVRRDVHNRAEVPNDVHSRAAEPSDVHSRAAGPSDVHRRAAAPSDVHRRALAPSDVHRRTTAPWRRCPSRWGLELPKGREGGSKVQLVRSSADNSSLNKLPRYLFSVTSPISLFIIVIYRPPGPLGDFLEEMDTLLSVFLSDSTPLMVLGDFTLPSDKLHSSGLLALLNSFSLSFNSCPPTHKEGNWI</sequence>
<evidence type="ECO:0008006" key="4">
    <source>
        <dbReference type="Google" id="ProtNLM"/>
    </source>
</evidence>
<evidence type="ECO:0000313" key="3">
    <source>
        <dbReference type="Proteomes" id="UP001274896"/>
    </source>
</evidence>
<evidence type="ECO:0000256" key="1">
    <source>
        <dbReference type="SAM" id="MobiDB-lite"/>
    </source>
</evidence>
<evidence type="ECO:0000313" key="2">
    <source>
        <dbReference type="EMBL" id="KAK3545859.1"/>
    </source>
</evidence>
<proteinExistence type="predicted"/>
<feature type="compositionally biased region" description="Basic and acidic residues" evidence="1">
    <location>
        <begin position="95"/>
        <end position="121"/>
    </location>
</feature>
<protein>
    <recommendedName>
        <fullName evidence="4">Endonuclease/exonuclease/phosphatase domain-containing protein</fullName>
    </recommendedName>
</protein>
<feature type="non-terminal residue" evidence="2">
    <location>
        <position position="281"/>
    </location>
</feature>
<dbReference type="EMBL" id="JAUCMX010000005">
    <property type="protein sequence ID" value="KAK3545859.1"/>
    <property type="molecule type" value="Genomic_DNA"/>
</dbReference>
<feature type="region of interest" description="Disordered" evidence="1">
    <location>
        <begin position="1"/>
        <end position="156"/>
    </location>
</feature>
<comment type="caution">
    <text evidence="2">The sequence shown here is derived from an EMBL/GenBank/DDBJ whole genome shotgun (WGS) entry which is preliminary data.</text>
</comment>
<organism evidence="2 3">
    <name type="scientific">Hemibagrus guttatus</name>
    <dbReference type="NCBI Taxonomy" id="175788"/>
    <lineage>
        <taxon>Eukaryota</taxon>
        <taxon>Metazoa</taxon>
        <taxon>Chordata</taxon>
        <taxon>Craniata</taxon>
        <taxon>Vertebrata</taxon>
        <taxon>Euteleostomi</taxon>
        <taxon>Actinopterygii</taxon>
        <taxon>Neopterygii</taxon>
        <taxon>Teleostei</taxon>
        <taxon>Ostariophysi</taxon>
        <taxon>Siluriformes</taxon>
        <taxon>Bagridae</taxon>
        <taxon>Hemibagrus</taxon>
    </lineage>
</organism>
<dbReference type="AlphaFoldDB" id="A0AAE0R994"/>
<keyword evidence="3" id="KW-1185">Reference proteome</keyword>
<accession>A0AAE0R994</accession>
<dbReference type="Proteomes" id="UP001274896">
    <property type="component" value="Unassembled WGS sequence"/>
</dbReference>